<dbReference type="Proteomes" id="UP000070366">
    <property type="component" value="Unassembled WGS sequence"/>
</dbReference>
<dbReference type="STRING" id="626937.HMPREF3293_01214"/>
<dbReference type="AlphaFoldDB" id="A0A136Q5K5"/>
<dbReference type="SUPFAM" id="SSF54593">
    <property type="entry name" value="Glyoxalase/Bleomycin resistance protein/Dihydroxybiphenyl dioxygenase"/>
    <property type="match status" value="1"/>
</dbReference>
<evidence type="ECO:0000313" key="2">
    <source>
        <dbReference type="Proteomes" id="UP000070366"/>
    </source>
</evidence>
<dbReference type="Gene3D" id="3.10.180.10">
    <property type="entry name" value="2,3-Dihydroxybiphenyl 1,2-Dioxygenase, domain 1"/>
    <property type="match status" value="1"/>
</dbReference>
<sequence>MKKEWDIMQVCIVVKDLRKYVGNYWEKLGIGPWKLRHFTNEIVREYKVDGKPVEDEFDFHIATCQIGRVEFEIIQPVKGPNCYFRFLEEKGEGLHHVKVPIEKEEVGEMVRYFEAGGNPILQTGWVDGDFHAYPDTQDDLAMMIELGVPGPIDVPYELYPPEAVSKEV</sequence>
<accession>A0A136Q5K5</accession>
<dbReference type="KEGG" id="cmiu:B1H56_06290"/>
<dbReference type="InterPro" id="IPR029068">
    <property type="entry name" value="Glyas_Bleomycin-R_OHBP_Dase"/>
</dbReference>
<keyword evidence="2" id="KW-1185">Reference proteome</keyword>
<dbReference type="RefSeq" id="WP_066517702.1">
    <property type="nucleotide sequence ID" value="NZ_CABMOF010000001.1"/>
</dbReference>
<evidence type="ECO:0008006" key="3">
    <source>
        <dbReference type="Google" id="ProtNLM"/>
    </source>
</evidence>
<dbReference type="Pfam" id="PF13669">
    <property type="entry name" value="Glyoxalase_4"/>
    <property type="match status" value="1"/>
</dbReference>
<gene>
    <name evidence="1" type="ORF">HMPREF3293_01214</name>
</gene>
<name>A0A136Q5K5_9FIRM</name>
<proteinExistence type="predicted"/>
<reference evidence="1 2" key="1">
    <citation type="submission" date="2016-02" db="EMBL/GenBank/DDBJ databases">
        <authorList>
            <person name="Wen L."/>
            <person name="He K."/>
            <person name="Yang H."/>
        </authorList>
    </citation>
    <scope>NUCLEOTIDE SEQUENCE [LARGE SCALE GENOMIC DNA]</scope>
    <source>
        <strain evidence="1 2">DSM 22607</strain>
    </source>
</reference>
<organism evidence="1 2">
    <name type="scientific">Christensenella minuta</name>
    <dbReference type="NCBI Taxonomy" id="626937"/>
    <lineage>
        <taxon>Bacteria</taxon>
        <taxon>Bacillati</taxon>
        <taxon>Bacillota</taxon>
        <taxon>Clostridia</taxon>
        <taxon>Christensenellales</taxon>
        <taxon>Christensenellaceae</taxon>
        <taxon>Christensenella</taxon>
    </lineage>
</organism>
<dbReference type="OrthoDB" id="9788468at2"/>
<evidence type="ECO:0000313" key="1">
    <source>
        <dbReference type="EMBL" id="KXK65922.1"/>
    </source>
</evidence>
<comment type="caution">
    <text evidence="1">The sequence shown here is derived from an EMBL/GenBank/DDBJ whole genome shotgun (WGS) entry which is preliminary data.</text>
</comment>
<protein>
    <recommendedName>
        <fullName evidence="3">VOC domain-containing protein</fullName>
    </recommendedName>
</protein>
<dbReference type="EMBL" id="LSZW01000054">
    <property type="protein sequence ID" value="KXK65922.1"/>
    <property type="molecule type" value="Genomic_DNA"/>
</dbReference>